<dbReference type="Proteomes" id="UP000050424">
    <property type="component" value="Unassembled WGS sequence"/>
</dbReference>
<dbReference type="AlphaFoldDB" id="A0A0N8H780"/>
<name>A0A0N8H780_9HYPO</name>
<keyword evidence="2" id="KW-1185">Reference proteome</keyword>
<proteinExistence type="predicted"/>
<sequence length="579" mass="64706">MSRASTPTTPIQLLDWKQLPARPDFTSTSTIPPLTLLPDFSAAFKMQDPVPSPPSEEEQLQYYYGLPSLPKLVARSNADYPWVGQIGPWPKVKILSPTRNHIILDLWDDYDGPLRREILQALKPVNWTAIDILCISVNPSCFDKTDEEMTKHPIILLISVEPGSTSFHQGYPVVMQCRQILQRHGVNDIHCEMKESTVFSLGTAPPDAPKLLMEQSHPSCNENHQAMASVYLGSSIGPSDQPERQGTKGLYLRQKDTGAILALTCRHVIFSDAFPNQDYRYRQNDAAPRRTVVQPADGTLKLMMKHVFADIQIEEKAIRDIRASYKPEEWKEQQIRQHEVSLKLCRQWHQSLLGLDDAAMRIIGHVVFSPAFGLGKSNSGQLRLRDWALIEVHPGKHAMDLDLLHNEVMVDSWSANKLQRIQMNEAPSITASVASELVIDRKVRLHGTISEPEMKRPSTCDHADNPTIMVAKFGAKTHFTVGFTNAIKSVTRRPRENLELISEELCILGCKRSSENGRECFSARGDSGACVWDVQGRIGGIVTGGGGNEHAGSHDVTYATPIEWLLEDVKSFGFDVALL</sequence>
<comment type="caution">
    <text evidence="1">The sequence shown here is derived from an EMBL/GenBank/DDBJ whole genome shotgun (WGS) entry which is preliminary data.</text>
</comment>
<evidence type="ECO:0000313" key="2">
    <source>
        <dbReference type="Proteomes" id="UP000050424"/>
    </source>
</evidence>
<dbReference type="EMBL" id="LKCW01000072">
    <property type="protein sequence ID" value="KPM41028.1"/>
    <property type="molecule type" value="Genomic_DNA"/>
</dbReference>
<dbReference type="STRING" id="78410.A0A0N8H780"/>
<reference evidence="1 2" key="1">
    <citation type="submission" date="2015-09" db="EMBL/GenBank/DDBJ databases">
        <title>Draft genome of a European isolate of the apple canker pathogen Neonectria ditissima.</title>
        <authorList>
            <person name="Gomez-Cortecero A."/>
            <person name="Harrison R.J."/>
            <person name="Armitage A.D."/>
        </authorList>
    </citation>
    <scope>NUCLEOTIDE SEQUENCE [LARGE SCALE GENOMIC DNA]</scope>
    <source>
        <strain evidence="1 2">R09/05</strain>
    </source>
</reference>
<organism evidence="1 2">
    <name type="scientific">Neonectria ditissima</name>
    <dbReference type="NCBI Taxonomy" id="78410"/>
    <lineage>
        <taxon>Eukaryota</taxon>
        <taxon>Fungi</taxon>
        <taxon>Dikarya</taxon>
        <taxon>Ascomycota</taxon>
        <taxon>Pezizomycotina</taxon>
        <taxon>Sordariomycetes</taxon>
        <taxon>Hypocreomycetidae</taxon>
        <taxon>Hypocreales</taxon>
        <taxon>Nectriaceae</taxon>
        <taxon>Neonectria</taxon>
    </lineage>
</organism>
<evidence type="ECO:0000313" key="1">
    <source>
        <dbReference type="EMBL" id="KPM41028.1"/>
    </source>
</evidence>
<gene>
    <name evidence="1" type="ORF">AK830_g5560</name>
</gene>
<accession>A0A0N8H780</accession>
<dbReference type="OrthoDB" id="5424209at2759"/>
<protein>
    <submittedName>
        <fullName evidence="1">Uncharacterized protein</fullName>
    </submittedName>
</protein>